<sequence>MSSSSQTPRSSRYAASSTPSTPGQHVERGTPSSSPVKFKKVTTTKEKEVEVVSANDGKTTKKTRQLLSTETVITTEETASPNKRVPGVVIIMDDSSDEDNTPATPVKKKSVPTPNNESALIEDEEPAPMEKIYLPPKPEELVCPPGPGPFYSVTRAQKCGVFNDWVYVKKILRDVDNSIYEGRNTFKEAKAVYKVAYDEGTIMTVPDPDSEFANAPFIMRPIDLSGDDEDDNGPRRYRIKKPTAFAAPDFPTKIYLVDEGEDVSVFWTWHQAAIRTKFVNKTAKKYSSFAPALQKYNKLFKARELIKRPRRGGFFDVPVRGQVVDSPEFTKV</sequence>
<reference evidence="2 3" key="1">
    <citation type="journal article" date="2018" name="Evol. Lett.">
        <title>Horizontal gene cluster transfer increased hallucinogenic mushroom diversity.</title>
        <authorList>
            <person name="Reynolds H.T."/>
            <person name="Vijayakumar V."/>
            <person name="Gluck-Thaler E."/>
            <person name="Korotkin H.B."/>
            <person name="Matheny P.B."/>
            <person name="Slot J.C."/>
        </authorList>
    </citation>
    <scope>NUCLEOTIDE SEQUENCE [LARGE SCALE GENOMIC DNA]</scope>
    <source>
        <strain evidence="2 3">SRW20</strain>
    </source>
</reference>
<dbReference type="InterPro" id="IPR009027">
    <property type="entry name" value="Ribosomal_bL9/RNase_H1_N"/>
</dbReference>
<protein>
    <submittedName>
        <fullName evidence="2">Uncharacterized protein</fullName>
    </submittedName>
</protein>
<dbReference type="OrthoDB" id="2675575at2759"/>
<feature type="region of interest" description="Disordered" evidence="1">
    <location>
        <begin position="1"/>
        <end position="47"/>
    </location>
</feature>
<dbReference type="InParanoid" id="A0A409YIW0"/>
<dbReference type="Proteomes" id="UP000284706">
    <property type="component" value="Unassembled WGS sequence"/>
</dbReference>
<evidence type="ECO:0000313" key="2">
    <source>
        <dbReference type="EMBL" id="PPR02924.1"/>
    </source>
</evidence>
<feature type="compositionally biased region" description="Low complexity" evidence="1">
    <location>
        <begin position="1"/>
        <end position="11"/>
    </location>
</feature>
<dbReference type="SUPFAM" id="SSF55658">
    <property type="entry name" value="L9 N-domain-like"/>
    <property type="match status" value="1"/>
</dbReference>
<proteinExistence type="predicted"/>
<comment type="caution">
    <text evidence="2">The sequence shown here is derived from an EMBL/GenBank/DDBJ whole genome shotgun (WGS) entry which is preliminary data.</text>
</comment>
<evidence type="ECO:0000256" key="1">
    <source>
        <dbReference type="SAM" id="MobiDB-lite"/>
    </source>
</evidence>
<dbReference type="AlphaFoldDB" id="A0A409YIW0"/>
<name>A0A409YIW0_9AGAR</name>
<keyword evidence="3" id="KW-1185">Reference proteome</keyword>
<dbReference type="EMBL" id="NHYE01000801">
    <property type="protein sequence ID" value="PPR02924.1"/>
    <property type="molecule type" value="Genomic_DNA"/>
</dbReference>
<feature type="compositionally biased region" description="Polar residues" evidence="1">
    <location>
        <begin position="13"/>
        <end position="23"/>
    </location>
</feature>
<feature type="region of interest" description="Disordered" evidence="1">
    <location>
        <begin position="93"/>
        <end position="118"/>
    </location>
</feature>
<gene>
    <name evidence="2" type="ORF">CVT26_009779</name>
</gene>
<evidence type="ECO:0000313" key="3">
    <source>
        <dbReference type="Proteomes" id="UP000284706"/>
    </source>
</evidence>
<dbReference type="STRING" id="231916.A0A409YIW0"/>
<accession>A0A409YIW0</accession>
<organism evidence="2 3">
    <name type="scientific">Gymnopilus dilepis</name>
    <dbReference type="NCBI Taxonomy" id="231916"/>
    <lineage>
        <taxon>Eukaryota</taxon>
        <taxon>Fungi</taxon>
        <taxon>Dikarya</taxon>
        <taxon>Basidiomycota</taxon>
        <taxon>Agaricomycotina</taxon>
        <taxon>Agaricomycetes</taxon>
        <taxon>Agaricomycetidae</taxon>
        <taxon>Agaricales</taxon>
        <taxon>Agaricineae</taxon>
        <taxon>Hymenogastraceae</taxon>
        <taxon>Gymnopilus</taxon>
    </lineage>
</organism>